<dbReference type="InterPro" id="IPR023606">
    <property type="entry name" value="CoA-Trfase_III_dom_1_sf"/>
</dbReference>
<sequence length="362" mass="39487">GYRVLDLSRVLAGPFCTMLLGDMGAEVIKIEQMAIGDPTRGWGPPFQNQRDGKKTSIYFQSVNRNKKSVALDFTKKEAQNILHSLVEKSDILVENYIPGGLAKHNLDYKSISAINPNLIYCSITGYGQTGPSCKMPGYDLIAASQFGLLSITGPSGGEPCRVGVAVSDLSTGLFAKSAILGALVPRKGGNNEPKGCHIDVNLMSSQIAINSHVAADYLNSGEVAGRIGTAHRNLVPYKAYMAADKKYLIIGTGSDAQFEKLASILGHPEWAEDKRFCTNAKRVNNREKIDAMIQRIVEQNPSDHWFRQLANSGIPNGPVNSMPEVFRDPQLQYHKDRLILSWTPEEMNAETGLKVPGKAISL</sequence>
<comment type="caution">
    <text evidence="3">The sequence shown here is derived from an EMBL/GenBank/DDBJ whole genome shotgun (WGS) entry which is preliminary data.</text>
</comment>
<evidence type="ECO:0008006" key="5">
    <source>
        <dbReference type="Google" id="ProtNLM"/>
    </source>
</evidence>
<evidence type="ECO:0000256" key="1">
    <source>
        <dbReference type="ARBA" id="ARBA00008383"/>
    </source>
</evidence>
<dbReference type="InterPro" id="IPR003673">
    <property type="entry name" value="CoA-Trfase_fam_III"/>
</dbReference>
<accession>A0ABD2PTK3</accession>
<reference evidence="3 4" key="1">
    <citation type="submission" date="2024-11" db="EMBL/GenBank/DDBJ databases">
        <title>Adaptive evolution of stress response genes in parasites aligns with host niche diversity.</title>
        <authorList>
            <person name="Hahn C."/>
            <person name="Resl P."/>
        </authorList>
    </citation>
    <scope>NUCLEOTIDE SEQUENCE [LARGE SCALE GENOMIC DNA]</scope>
    <source>
        <strain evidence="3">EGGRZ-B1_66</strain>
        <tissue evidence="3">Body</tissue>
    </source>
</reference>
<feature type="non-terminal residue" evidence="3">
    <location>
        <position position="362"/>
    </location>
</feature>
<dbReference type="Proteomes" id="UP001626550">
    <property type="component" value="Unassembled WGS sequence"/>
</dbReference>
<dbReference type="AlphaFoldDB" id="A0ABD2PTK3"/>
<dbReference type="Pfam" id="PF02515">
    <property type="entry name" value="CoA_transf_3"/>
    <property type="match status" value="1"/>
</dbReference>
<dbReference type="EMBL" id="JBJKFK010002995">
    <property type="protein sequence ID" value="KAL3310398.1"/>
    <property type="molecule type" value="Genomic_DNA"/>
</dbReference>
<dbReference type="Gene3D" id="3.30.1540.10">
    <property type="entry name" value="formyl-coa transferase, domain 3"/>
    <property type="match status" value="1"/>
</dbReference>
<comment type="similarity">
    <text evidence="1">Belongs to the CoA-transferase III family.</text>
</comment>
<evidence type="ECO:0000256" key="2">
    <source>
        <dbReference type="ARBA" id="ARBA00022679"/>
    </source>
</evidence>
<dbReference type="PANTHER" id="PTHR48207:SF3">
    <property type="entry name" value="SUCCINATE--HYDROXYMETHYLGLUTARATE COA-TRANSFERASE"/>
    <property type="match status" value="1"/>
</dbReference>
<feature type="non-terminal residue" evidence="3">
    <location>
        <position position="1"/>
    </location>
</feature>
<evidence type="ECO:0000313" key="3">
    <source>
        <dbReference type="EMBL" id="KAL3310398.1"/>
    </source>
</evidence>
<keyword evidence="4" id="KW-1185">Reference proteome</keyword>
<evidence type="ECO:0000313" key="4">
    <source>
        <dbReference type="Proteomes" id="UP001626550"/>
    </source>
</evidence>
<gene>
    <name evidence="3" type="ORF">Ciccas_011039</name>
</gene>
<dbReference type="InterPro" id="IPR050483">
    <property type="entry name" value="CoA-transferase_III_domain"/>
</dbReference>
<dbReference type="GO" id="GO:0016740">
    <property type="term" value="F:transferase activity"/>
    <property type="evidence" value="ECO:0007669"/>
    <property type="project" value="UniProtKB-KW"/>
</dbReference>
<proteinExistence type="inferred from homology"/>
<dbReference type="InterPro" id="IPR044855">
    <property type="entry name" value="CoA-Trfase_III_dom3_sf"/>
</dbReference>
<dbReference type="SUPFAM" id="SSF89796">
    <property type="entry name" value="CoA-transferase family III (CaiB/BaiF)"/>
    <property type="match status" value="1"/>
</dbReference>
<protein>
    <recommendedName>
        <fullName evidence="5">CoA transferase</fullName>
    </recommendedName>
</protein>
<dbReference type="PANTHER" id="PTHR48207">
    <property type="entry name" value="SUCCINATE--HYDROXYMETHYLGLUTARATE COA-TRANSFERASE"/>
    <property type="match status" value="1"/>
</dbReference>
<keyword evidence="2" id="KW-0808">Transferase</keyword>
<dbReference type="Gene3D" id="3.40.50.10540">
    <property type="entry name" value="Crotonobetainyl-coa:carnitine coa-transferase, domain 1"/>
    <property type="match status" value="1"/>
</dbReference>
<organism evidence="3 4">
    <name type="scientific">Cichlidogyrus casuarinus</name>
    <dbReference type="NCBI Taxonomy" id="1844966"/>
    <lineage>
        <taxon>Eukaryota</taxon>
        <taxon>Metazoa</taxon>
        <taxon>Spiralia</taxon>
        <taxon>Lophotrochozoa</taxon>
        <taxon>Platyhelminthes</taxon>
        <taxon>Monogenea</taxon>
        <taxon>Monopisthocotylea</taxon>
        <taxon>Dactylogyridea</taxon>
        <taxon>Ancyrocephalidae</taxon>
        <taxon>Cichlidogyrus</taxon>
    </lineage>
</organism>
<name>A0ABD2PTK3_9PLAT</name>